<dbReference type="AlphaFoldDB" id="A0A2S6N9E7"/>
<evidence type="ECO:0000313" key="2">
    <source>
        <dbReference type="EMBL" id="PPQ31242.1"/>
    </source>
</evidence>
<reference evidence="2 3" key="1">
    <citation type="journal article" date="2018" name="Arch. Microbiol.">
        <title>New insights into the metabolic potential of the phototrophic purple bacterium Rhodopila globiformis DSM 161(T) from its draft genome sequence and evidence for a vanadium-dependent nitrogenase.</title>
        <authorList>
            <person name="Imhoff J.F."/>
            <person name="Rahn T."/>
            <person name="Kunzel S."/>
            <person name="Neulinger S.C."/>
        </authorList>
    </citation>
    <scope>NUCLEOTIDE SEQUENCE [LARGE SCALE GENOMIC DNA]</scope>
    <source>
        <strain evidence="2 3">DSM 16996</strain>
    </source>
</reference>
<name>A0A2S6N9E7_9HYPH</name>
<gene>
    <name evidence="2" type="ORF">CCR94_09845</name>
</gene>
<dbReference type="InterPro" id="IPR028992">
    <property type="entry name" value="Hedgehog/Intein_dom"/>
</dbReference>
<organism evidence="2 3">
    <name type="scientific">Rhodoblastus sphagnicola</name>
    <dbReference type="NCBI Taxonomy" id="333368"/>
    <lineage>
        <taxon>Bacteria</taxon>
        <taxon>Pseudomonadati</taxon>
        <taxon>Pseudomonadota</taxon>
        <taxon>Alphaproteobacteria</taxon>
        <taxon>Hyphomicrobiales</taxon>
        <taxon>Rhodoblastaceae</taxon>
        <taxon>Rhodoblastus</taxon>
    </lineage>
</organism>
<dbReference type="Gene3D" id="2.170.16.10">
    <property type="entry name" value="Hedgehog/Intein (Hint) domain"/>
    <property type="match status" value="1"/>
</dbReference>
<dbReference type="SUPFAM" id="SSF51294">
    <property type="entry name" value="Hedgehog/intein (Hint) domain"/>
    <property type="match status" value="1"/>
</dbReference>
<dbReference type="Pfam" id="PF13403">
    <property type="entry name" value="Hint_2"/>
    <property type="match status" value="1"/>
</dbReference>
<sequence length="260" mass="28115">MKYLASGTAFKEVDVLGYDAKGNLAQNNSFGQVAASDLTEASTDGTSISLEYATQAITTYAEAPACYCAGVLILTERGEVAVENLRAGDRLVTTDGSLKPAVWIGRSTIASRFVNPIRGYPIRIRAGALGANMPSRDLLLSPDHAVLIDGMLIHAGALVNGSSIVRETEVPETFVYYHVELDAHALVLAENVPAETFVDNVDRMSFDNWDEHEALYPMGKPIEEMTWPRAKSRRQVPQSLRAALDARAPHIVSDQIAAVA</sequence>
<protein>
    <recommendedName>
        <fullName evidence="1">Hedgehog/Intein (Hint) domain-containing protein</fullName>
    </recommendedName>
</protein>
<evidence type="ECO:0000313" key="3">
    <source>
        <dbReference type="Proteomes" id="UP000239089"/>
    </source>
</evidence>
<proteinExistence type="predicted"/>
<dbReference type="EMBL" id="NHSJ01000062">
    <property type="protein sequence ID" value="PPQ31242.1"/>
    <property type="molecule type" value="Genomic_DNA"/>
</dbReference>
<keyword evidence="3" id="KW-1185">Reference proteome</keyword>
<dbReference type="Proteomes" id="UP000239089">
    <property type="component" value="Unassembled WGS sequence"/>
</dbReference>
<feature type="domain" description="Hedgehog/Intein (Hint)" evidence="1">
    <location>
        <begin position="66"/>
        <end position="199"/>
    </location>
</feature>
<dbReference type="InterPro" id="IPR036844">
    <property type="entry name" value="Hint_dom_sf"/>
</dbReference>
<evidence type="ECO:0000259" key="1">
    <source>
        <dbReference type="Pfam" id="PF13403"/>
    </source>
</evidence>
<comment type="caution">
    <text evidence="2">The sequence shown here is derived from an EMBL/GenBank/DDBJ whole genome shotgun (WGS) entry which is preliminary data.</text>
</comment>
<dbReference type="OrthoDB" id="6305173at2"/>
<accession>A0A2S6N9E7</accession>